<dbReference type="SUPFAM" id="SSF54593">
    <property type="entry name" value="Glyoxalase/Bleomycin resistance protein/Dihydroxybiphenyl dioxygenase"/>
    <property type="match status" value="1"/>
</dbReference>
<dbReference type="EMBL" id="GU260714">
    <property type="protein sequence ID" value="ADC36157.1"/>
    <property type="molecule type" value="Genomic_DNA"/>
</dbReference>
<protein>
    <submittedName>
        <fullName evidence="2">Putative glyoxalase family protein</fullName>
    </submittedName>
</protein>
<dbReference type="AlphaFoldDB" id="E3T763"/>
<sequence>MAEKVSGLAQATPILRVKDFEASLRYYTEKLGFKVDWKTSNFGSVTRDRCSLMLTEDGQGHAGTWVWIGAEDAELLFAEWSESGAMLRQGPTNFPWGSLEIQVTDPDGHVLRFGSEGKEGMPYGPWMDAEGKMWPIGADGEGAG</sequence>
<dbReference type="InterPro" id="IPR029068">
    <property type="entry name" value="Glyas_Bleomycin-R_OHBP_Dase"/>
</dbReference>
<dbReference type="Pfam" id="PF00903">
    <property type="entry name" value="Glyoxalase"/>
    <property type="match status" value="1"/>
</dbReference>
<reference evidence="2" key="1">
    <citation type="submission" date="2009-12" db="EMBL/GenBank/DDBJ databases">
        <authorList>
            <person name="Kielak A."/>
            <person name="van Veen J.A."/>
            <person name="Kowalchuk G.A."/>
        </authorList>
    </citation>
    <scope>NUCLEOTIDE SEQUENCE</scope>
</reference>
<name>E3T763_9BACT</name>
<organism evidence="2">
    <name type="scientific">uncultured bacterium 162</name>
    <dbReference type="NCBI Taxonomy" id="698381"/>
    <lineage>
        <taxon>Bacteria</taxon>
        <taxon>environmental samples</taxon>
    </lineage>
</organism>
<dbReference type="InterPro" id="IPR037523">
    <property type="entry name" value="VOC_core"/>
</dbReference>
<proteinExistence type="predicted"/>
<dbReference type="PROSITE" id="PS51819">
    <property type="entry name" value="VOC"/>
    <property type="match status" value="1"/>
</dbReference>
<reference evidence="2" key="2">
    <citation type="journal article" date="2010" name="Appl. Environ. Microbiol.">
        <title>Comparative analysis of acidobacterial genomic fragments from terrestrial and aquatic metagenomic libraries, with emphasis on acidobacteria subdivision 6.</title>
        <authorList>
            <person name="Kielak A.M."/>
            <person name="van Veen J.A."/>
            <person name="Kowalchuk G.A."/>
        </authorList>
    </citation>
    <scope>NUCLEOTIDE SEQUENCE</scope>
</reference>
<dbReference type="Gene3D" id="3.10.180.10">
    <property type="entry name" value="2,3-Dihydroxybiphenyl 1,2-Dioxygenase, domain 1"/>
    <property type="match status" value="1"/>
</dbReference>
<evidence type="ECO:0000313" key="2">
    <source>
        <dbReference type="EMBL" id="ADC36157.1"/>
    </source>
</evidence>
<accession>E3T763</accession>
<feature type="domain" description="VOC" evidence="1">
    <location>
        <begin position="7"/>
        <end position="116"/>
    </location>
</feature>
<evidence type="ECO:0000259" key="1">
    <source>
        <dbReference type="PROSITE" id="PS51819"/>
    </source>
</evidence>
<dbReference type="InterPro" id="IPR004360">
    <property type="entry name" value="Glyas_Fos-R_dOase_dom"/>
</dbReference>